<dbReference type="AlphaFoldDB" id="A0A5M8PL78"/>
<dbReference type="Proteomes" id="UP000324767">
    <property type="component" value="Unassembled WGS sequence"/>
</dbReference>
<evidence type="ECO:0000313" key="2">
    <source>
        <dbReference type="Proteomes" id="UP000324767"/>
    </source>
</evidence>
<sequence length="374" mass="41822">MLSNERLIEDGARLRLAAAKLIETAPLHCVCQPCQLTMSKTLFHTVVHVLICVMCARADTSLPVITLQDGKGKSSLAPISISSHWDVLGPFQIGTREAAWGADPLEYLGGFRTLEVDPDVVYHSSIAPNGTVSWSRQRGDRLNAAVDASETTVSIEFPTIDWAFLQSIYGWAALQYQAWARGSVTVGANSAQTVVLYSDSLLEFWVDNESYYGGDFYAYRRAPVVLRLHPGVHRIDLRLVRDVRAMGGIGDPKVHFRIDVQRSKGGLAVIEDQLLVPDMVEMRLASHLASVPVRNEEQEWMDIWSIESLDVRIILVTGVQIGGSLIPLWRTHMISYSLQRCLSNLLRASQGLLHFVCRCRIRNLYSFRSRSVMQ</sequence>
<dbReference type="OrthoDB" id="449091at2759"/>
<evidence type="ECO:0000313" key="1">
    <source>
        <dbReference type="EMBL" id="KAA6409820.1"/>
    </source>
</evidence>
<proteinExistence type="predicted"/>
<name>A0A5M8PL78_9LECA</name>
<accession>A0A5M8PL78</accession>
<organism evidence="1 2">
    <name type="scientific">Lasallia pustulata</name>
    <dbReference type="NCBI Taxonomy" id="136370"/>
    <lineage>
        <taxon>Eukaryota</taxon>
        <taxon>Fungi</taxon>
        <taxon>Dikarya</taxon>
        <taxon>Ascomycota</taxon>
        <taxon>Pezizomycotina</taxon>
        <taxon>Lecanoromycetes</taxon>
        <taxon>OSLEUM clade</taxon>
        <taxon>Umbilicariomycetidae</taxon>
        <taxon>Umbilicariales</taxon>
        <taxon>Umbilicariaceae</taxon>
        <taxon>Lasallia</taxon>
    </lineage>
</organism>
<comment type="caution">
    <text evidence="1">The sequence shown here is derived from an EMBL/GenBank/DDBJ whole genome shotgun (WGS) entry which is preliminary data.</text>
</comment>
<reference evidence="1 2" key="1">
    <citation type="submission" date="2019-09" db="EMBL/GenBank/DDBJ databases">
        <title>The hologenome of the rock-dwelling lichen Lasallia pustulata.</title>
        <authorList>
            <person name="Greshake Tzovaras B."/>
            <person name="Segers F."/>
            <person name="Bicker A."/>
            <person name="Dal Grande F."/>
            <person name="Otte J."/>
            <person name="Hankeln T."/>
            <person name="Schmitt I."/>
            <person name="Ebersberger I."/>
        </authorList>
    </citation>
    <scope>NUCLEOTIDE SEQUENCE [LARGE SCALE GENOMIC DNA]</scope>
    <source>
        <strain evidence="1">A1-1</strain>
    </source>
</reference>
<protein>
    <submittedName>
        <fullName evidence="1">Uncharacterized protein</fullName>
    </submittedName>
</protein>
<dbReference type="EMBL" id="VXIT01000010">
    <property type="protein sequence ID" value="KAA6409820.1"/>
    <property type="molecule type" value="Genomic_DNA"/>
</dbReference>
<gene>
    <name evidence="1" type="ORF">FRX48_06432</name>
</gene>